<dbReference type="HOGENOM" id="CLU_3195588_0_0_4"/>
<dbReference type="Proteomes" id="UP000005633">
    <property type="component" value="Chromosome"/>
</dbReference>
<dbReference type="AlphaFoldDB" id="G8QP49"/>
<organism evidence="1 2">
    <name type="scientific">Azospira oryzae (strain ATCC BAA-33 / DSM 13638 / PS)</name>
    <name type="common">Dechlorosoma suillum</name>
    <dbReference type="NCBI Taxonomy" id="640081"/>
    <lineage>
        <taxon>Bacteria</taxon>
        <taxon>Pseudomonadati</taxon>
        <taxon>Pseudomonadota</taxon>
        <taxon>Betaproteobacteria</taxon>
        <taxon>Rhodocyclales</taxon>
        <taxon>Rhodocyclaceae</taxon>
        <taxon>Azospira</taxon>
    </lineage>
</organism>
<sequence>MSLWTELPVLWKTVLLLSASNVFMTFEGYTMGNTCRVSQFPLFAG</sequence>
<dbReference type="KEGG" id="dsu:Dsui_1513"/>
<gene>
    <name evidence="1" type="ordered locus">Dsui_1513</name>
</gene>
<protein>
    <submittedName>
        <fullName evidence="1">Uncharacterized protein</fullName>
    </submittedName>
</protein>
<evidence type="ECO:0000313" key="2">
    <source>
        <dbReference type="Proteomes" id="UP000005633"/>
    </source>
</evidence>
<dbReference type="EMBL" id="CP003153">
    <property type="protein sequence ID" value="AEV25902.1"/>
    <property type="molecule type" value="Genomic_DNA"/>
</dbReference>
<dbReference type="STRING" id="640081.Dsui_1513"/>
<proteinExistence type="predicted"/>
<accession>G8QP49</accession>
<name>G8QP49_AZOOP</name>
<dbReference type="RefSeq" id="WP_014236601.1">
    <property type="nucleotide sequence ID" value="NC_016616.1"/>
</dbReference>
<reference evidence="1 2" key="1">
    <citation type="journal article" date="2012" name="J. Bacteriol.">
        <title>Complete genome sequence of the anaerobic perchlorate-reducing bacterium Azospira suillum strain PS.</title>
        <authorList>
            <person name="Byrne-Bailey K.G."/>
            <person name="Coates J.D."/>
        </authorList>
    </citation>
    <scope>NUCLEOTIDE SEQUENCE [LARGE SCALE GENOMIC DNA]</scope>
    <source>
        <strain evidence="2">ATCC BAA-33 / DSM 13638 / PS</strain>
    </source>
</reference>
<evidence type="ECO:0000313" key="1">
    <source>
        <dbReference type="EMBL" id="AEV25902.1"/>
    </source>
</evidence>